<dbReference type="Proteomes" id="UP000239203">
    <property type="component" value="Unassembled WGS sequence"/>
</dbReference>
<dbReference type="InterPro" id="IPR018195">
    <property type="entry name" value="Transferrin_Fe_BS"/>
</dbReference>
<accession>A0A2S6GTA8</accession>
<keyword evidence="2" id="KW-1133">Transmembrane helix</keyword>
<sequence>MSVGKPGRPPPGALDTRGVETKTRVWFGALAVVLLPVAAAVVWLVWWFGLVTAGYGGAAGTLVVDECGAIQIQHGVFRYDCAGAFVPEGTEAAEGTASLVGIGTEYHRDDRVPVRRDGDTAHTASKAKLVVGLGMACALGAGFATTAGYLAVAVIRRDSGADLASGFKLGGKVACLLVVLPFAAGLVLAVI</sequence>
<dbReference type="AlphaFoldDB" id="A0A2S6GTA8"/>
<feature type="transmembrane region" description="Helical" evidence="2">
    <location>
        <begin position="25"/>
        <end position="48"/>
    </location>
</feature>
<protein>
    <submittedName>
        <fullName evidence="3">Uncharacterized protein</fullName>
    </submittedName>
</protein>
<keyword evidence="2" id="KW-0812">Transmembrane</keyword>
<name>A0A2S6GTA8_9PSEU</name>
<dbReference type="PROSITE" id="PS00205">
    <property type="entry name" value="TRANSFERRIN_LIKE_1"/>
    <property type="match status" value="1"/>
</dbReference>
<reference evidence="3 4" key="1">
    <citation type="submission" date="2018-02" db="EMBL/GenBank/DDBJ databases">
        <title>Genomic Encyclopedia of Archaeal and Bacterial Type Strains, Phase II (KMG-II): from individual species to whole genera.</title>
        <authorList>
            <person name="Goeker M."/>
        </authorList>
    </citation>
    <scope>NUCLEOTIDE SEQUENCE [LARGE SCALE GENOMIC DNA]</scope>
    <source>
        <strain evidence="3 4">YU 961-1</strain>
    </source>
</reference>
<keyword evidence="2" id="KW-0472">Membrane</keyword>
<dbReference type="GO" id="GO:0005576">
    <property type="term" value="C:extracellular region"/>
    <property type="evidence" value="ECO:0007669"/>
    <property type="project" value="InterPro"/>
</dbReference>
<keyword evidence="1" id="KW-0677">Repeat</keyword>
<comment type="caution">
    <text evidence="3">The sequence shown here is derived from an EMBL/GenBank/DDBJ whole genome shotgun (WGS) entry which is preliminary data.</text>
</comment>
<proteinExistence type="predicted"/>
<evidence type="ECO:0000256" key="1">
    <source>
        <dbReference type="ARBA" id="ARBA00022737"/>
    </source>
</evidence>
<feature type="transmembrane region" description="Helical" evidence="2">
    <location>
        <begin position="129"/>
        <end position="152"/>
    </location>
</feature>
<evidence type="ECO:0000313" key="4">
    <source>
        <dbReference type="Proteomes" id="UP000239203"/>
    </source>
</evidence>
<evidence type="ECO:0000256" key="2">
    <source>
        <dbReference type="SAM" id="Phobius"/>
    </source>
</evidence>
<dbReference type="EMBL" id="PTIX01000005">
    <property type="protein sequence ID" value="PPK68351.1"/>
    <property type="molecule type" value="Genomic_DNA"/>
</dbReference>
<feature type="transmembrane region" description="Helical" evidence="2">
    <location>
        <begin position="173"/>
        <end position="190"/>
    </location>
</feature>
<evidence type="ECO:0000313" key="3">
    <source>
        <dbReference type="EMBL" id="PPK68351.1"/>
    </source>
</evidence>
<gene>
    <name evidence="3" type="ORF">CLV40_10574</name>
</gene>
<keyword evidence="4" id="KW-1185">Reference proteome</keyword>
<organism evidence="3 4">
    <name type="scientific">Actinokineospora auranticolor</name>
    <dbReference type="NCBI Taxonomy" id="155976"/>
    <lineage>
        <taxon>Bacteria</taxon>
        <taxon>Bacillati</taxon>
        <taxon>Actinomycetota</taxon>
        <taxon>Actinomycetes</taxon>
        <taxon>Pseudonocardiales</taxon>
        <taxon>Pseudonocardiaceae</taxon>
        <taxon>Actinokineospora</taxon>
    </lineage>
</organism>